<sequence>MSRGSVLLSLAGSGVVSSGLVLSVGIVLSGGVVLGGGVVLVGVVLSGSVIGLRIVLVGVVLSGSVIGLGIILLGVVCVLILSGGVGIASKQSLALSLSLLEVELLGLEGQVATPAAQMFLYRKTVQSVKL</sequence>
<comment type="caution">
    <text evidence="2">The sequence shown here is derived from an EMBL/GenBank/DDBJ whole genome shotgun (WGS) entry which is preliminary data.</text>
</comment>
<dbReference type="EMBL" id="JAQQWM010000006">
    <property type="protein sequence ID" value="KAK8060477.1"/>
    <property type="molecule type" value="Genomic_DNA"/>
</dbReference>
<evidence type="ECO:0000256" key="1">
    <source>
        <dbReference type="SAM" id="Phobius"/>
    </source>
</evidence>
<feature type="transmembrane region" description="Helical" evidence="1">
    <location>
        <begin position="68"/>
        <end position="89"/>
    </location>
</feature>
<keyword evidence="1" id="KW-0812">Transmembrane</keyword>
<keyword evidence="1" id="KW-1133">Transmembrane helix</keyword>
<evidence type="ECO:0000313" key="2">
    <source>
        <dbReference type="EMBL" id="KAK8060477.1"/>
    </source>
</evidence>
<proteinExistence type="predicted"/>
<feature type="transmembrane region" description="Helical" evidence="1">
    <location>
        <begin position="33"/>
        <end position="56"/>
    </location>
</feature>
<name>A0ABR1UNI3_9PEZI</name>
<accession>A0ABR1UNI3</accession>
<keyword evidence="3" id="KW-1185">Reference proteome</keyword>
<dbReference type="Proteomes" id="UP001446871">
    <property type="component" value="Unassembled WGS sequence"/>
</dbReference>
<evidence type="ECO:0000313" key="3">
    <source>
        <dbReference type="Proteomes" id="UP001446871"/>
    </source>
</evidence>
<organism evidence="2 3">
    <name type="scientific">Apiospora saccharicola</name>
    <dbReference type="NCBI Taxonomy" id="335842"/>
    <lineage>
        <taxon>Eukaryota</taxon>
        <taxon>Fungi</taxon>
        <taxon>Dikarya</taxon>
        <taxon>Ascomycota</taxon>
        <taxon>Pezizomycotina</taxon>
        <taxon>Sordariomycetes</taxon>
        <taxon>Xylariomycetidae</taxon>
        <taxon>Amphisphaeriales</taxon>
        <taxon>Apiosporaceae</taxon>
        <taxon>Apiospora</taxon>
    </lineage>
</organism>
<keyword evidence="1" id="KW-0472">Membrane</keyword>
<gene>
    <name evidence="2" type="ORF">PG996_010407</name>
</gene>
<reference evidence="2 3" key="1">
    <citation type="submission" date="2023-01" db="EMBL/GenBank/DDBJ databases">
        <title>Analysis of 21 Apiospora genomes using comparative genomics revels a genus with tremendous synthesis potential of carbohydrate active enzymes and secondary metabolites.</title>
        <authorList>
            <person name="Sorensen T."/>
        </authorList>
    </citation>
    <scope>NUCLEOTIDE SEQUENCE [LARGE SCALE GENOMIC DNA]</scope>
    <source>
        <strain evidence="2 3">CBS 83171</strain>
    </source>
</reference>
<evidence type="ECO:0008006" key="4">
    <source>
        <dbReference type="Google" id="ProtNLM"/>
    </source>
</evidence>
<protein>
    <recommendedName>
        <fullName evidence="4">ABC transmembrane type-1 domain-containing protein</fullName>
    </recommendedName>
</protein>